<dbReference type="AlphaFoldDB" id="A0AAN4Z739"/>
<dbReference type="Gene3D" id="1.20.1070.10">
    <property type="entry name" value="Rhodopsin 7-helix transmembrane proteins"/>
    <property type="match status" value="1"/>
</dbReference>
<dbReference type="SUPFAM" id="SSF81321">
    <property type="entry name" value="Family A G protein-coupled receptor-like"/>
    <property type="match status" value="1"/>
</dbReference>
<feature type="transmembrane region" description="Helical" evidence="1">
    <location>
        <begin position="183"/>
        <end position="204"/>
    </location>
</feature>
<reference evidence="3" key="1">
    <citation type="submission" date="2022-10" db="EMBL/GenBank/DDBJ databases">
        <title>Genome assembly of Pristionchus species.</title>
        <authorList>
            <person name="Yoshida K."/>
            <person name="Sommer R.J."/>
        </authorList>
    </citation>
    <scope>NUCLEOTIDE SEQUENCE [LARGE SCALE GENOMIC DNA]</scope>
    <source>
        <strain evidence="3">RS5460</strain>
    </source>
</reference>
<feature type="transmembrane region" description="Helical" evidence="1">
    <location>
        <begin position="12"/>
        <end position="32"/>
    </location>
</feature>
<keyword evidence="1" id="KW-0812">Transmembrane</keyword>
<dbReference type="CDD" id="cd00637">
    <property type="entry name" value="7tm_classA_rhodopsin-like"/>
    <property type="match status" value="1"/>
</dbReference>
<dbReference type="Pfam" id="PF10323">
    <property type="entry name" value="7TM_GPCR_Srv"/>
    <property type="match status" value="1"/>
</dbReference>
<feature type="transmembrane region" description="Helical" evidence="1">
    <location>
        <begin position="86"/>
        <end position="107"/>
    </location>
</feature>
<sequence length="238" mass="26898">QEIIGFRFLISMAVADILCMIQYAFLNGVAILTKSRLVNEDGRSWLQFYIDYTWFACCFHLPLIAWSRLLAIAFPHSFRLQTRQKSYSLCILVGWIAPLILECATHFQPFITTFYFEPAIYGMATDDFPKYISGGHSQLFLVVNSIAALLPFLLYGIACFILLQHRKSLGASRNRLMNVEIKLILPCALSSVVFTLGQAAILQGTGSGKWATWLICFLFFVNSALAPVLLIIFSEFVR</sequence>
<evidence type="ECO:0000313" key="3">
    <source>
        <dbReference type="Proteomes" id="UP001328107"/>
    </source>
</evidence>
<dbReference type="Proteomes" id="UP001328107">
    <property type="component" value="Unassembled WGS sequence"/>
</dbReference>
<feature type="non-terminal residue" evidence="2">
    <location>
        <position position="1"/>
    </location>
</feature>
<keyword evidence="1" id="KW-1133">Transmembrane helix</keyword>
<keyword evidence="3" id="KW-1185">Reference proteome</keyword>
<comment type="caution">
    <text evidence="2">The sequence shown here is derived from an EMBL/GenBank/DDBJ whole genome shotgun (WGS) entry which is preliminary data.</text>
</comment>
<feature type="non-terminal residue" evidence="2">
    <location>
        <position position="238"/>
    </location>
</feature>
<evidence type="ECO:0000313" key="2">
    <source>
        <dbReference type="EMBL" id="GMR35722.1"/>
    </source>
</evidence>
<feature type="transmembrane region" description="Helical" evidence="1">
    <location>
        <begin position="139"/>
        <end position="163"/>
    </location>
</feature>
<evidence type="ECO:0008006" key="4">
    <source>
        <dbReference type="Google" id="ProtNLM"/>
    </source>
</evidence>
<name>A0AAN4Z739_9BILA</name>
<organism evidence="2 3">
    <name type="scientific">Pristionchus mayeri</name>
    <dbReference type="NCBI Taxonomy" id="1317129"/>
    <lineage>
        <taxon>Eukaryota</taxon>
        <taxon>Metazoa</taxon>
        <taxon>Ecdysozoa</taxon>
        <taxon>Nematoda</taxon>
        <taxon>Chromadorea</taxon>
        <taxon>Rhabditida</taxon>
        <taxon>Rhabditina</taxon>
        <taxon>Diplogasteromorpha</taxon>
        <taxon>Diplogasteroidea</taxon>
        <taxon>Neodiplogasteridae</taxon>
        <taxon>Pristionchus</taxon>
    </lineage>
</organism>
<feature type="transmembrane region" description="Helical" evidence="1">
    <location>
        <begin position="52"/>
        <end position="74"/>
    </location>
</feature>
<gene>
    <name evidence="2" type="ORF">PMAYCL1PPCAC_05917</name>
</gene>
<evidence type="ECO:0000256" key="1">
    <source>
        <dbReference type="SAM" id="Phobius"/>
    </source>
</evidence>
<keyword evidence="1" id="KW-0472">Membrane</keyword>
<dbReference type="EMBL" id="BTRK01000002">
    <property type="protein sequence ID" value="GMR35722.1"/>
    <property type="molecule type" value="Genomic_DNA"/>
</dbReference>
<dbReference type="InterPro" id="IPR019426">
    <property type="entry name" value="7TM_GPCR_serpentine_rcpt_Srv"/>
</dbReference>
<accession>A0AAN4Z739</accession>
<protein>
    <recommendedName>
        <fullName evidence="4">G protein-coupled receptor</fullName>
    </recommendedName>
</protein>
<feature type="transmembrane region" description="Helical" evidence="1">
    <location>
        <begin position="210"/>
        <end position="233"/>
    </location>
</feature>
<proteinExistence type="predicted"/>